<proteinExistence type="predicted"/>
<evidence type="ECO:0000313" key="3">
    <source>
        <dbReference type="Proteomes" id="UP000002487"/>
    </source>
</evidence>
<dbReference type="HOGENOM" id="CLU_202273_0_0_2"/>
<dbReference type="EnsemblBacteria" id="AAM05689">
    <property type="protein sequence ID" value="AAM05689"/>
    <property type="gene ID" value="MA_2296"/>
</dbReference>
<keyword evidence="1" id="KW-1133">Transmembrane helix</keyword>
<accession>Q8TNI9</accession>
<evidence type="ECO:0000313" key="2">
    <source>
        <dbReference type="EMBL" id="AAM05689.1"/>
    </source>
</evidence>
<dbReference type="EMBL" id="AE010299">
    <property type="protein sequence ID" value="AAM05689.1"/>
    <property type="molecule type" value="Genomic_DNA"/>
</dbReference>
<dbReference type="KEGG" id="mac:MA_2296"/>
<dbReference type="STRING" id="188937.MA_2296"/>
<sequence>MGGMKLTTKHLFGGLLVGSASGVIAGLIAGITLKYGYDKLIHEKQIHKKLESISMKSISMKNLKRRKCLII</sequence>
<protein>
    <submittedName>
        <fullName evidence="2">Uncharacterized protein</fullName>
    </submittedName>
</protein>
<dbReference type="InParanoid" id="Q8TNI9"/>
<keyword evidence="1" id="KW-0472">Membrane</keyword>
<dbReference type="AlphaFoldDB" id="Q8TNI9"/>
<gene>
    <name evidence="2" type="ordered locus">MA_2296</name>
</gene>
<organism evidence="2 3">
    <name type="scientific">Methanosarcina acetivorans (strain ATCC 35395 / DSM 2834 / JCM 12185 / C2A)</name>
    <dbReference type="NCBI Taxonomy" id="188937"/>
    <lineage>
        <taxon>Archaea</taxon>
        <taxon>Methanobacteriati</taxon>
        <taxon>Methanobacteriota</taxon>
        <taxon>Stenosarchaea group</taxon>
        <taxon>Methanomicrobia</taxon>
        <taxon>Methanosarcinales</taxon>
        <taxon>Methanosarcinaceae</taxon>
        <taxon>Methanosarcina</taxon>
    </lineage>
</organism>
<reference evidence="2 3" key="1">
    <citation type="journal article" date="2002" name="Genome Res.">
        <title>The genome of Methanosarcina acetivorans reveals extensive metabolic and physiological diversity.</title>
        <authorList>
            <person name="Galagan J.E."/>
            <person name="Nusbaum C."/>
            <person name="Roy A."/>
            <person name="Endrizzi M.G."/>
            <person name="Macdonald P."/>
            <person name="FitzHugh W."/>
            <person name="Calvo S."/>
            <person name="Engels R."/>
            <person name="Smirnov S."/>
            <person name="Atnoor D."/>
            <person name="Brown A."/>
            <person name="Allen N."/>
            <person name="Naylor J."/>
            <person name="Stange-Thomann N."/>
            <person name="DeArellano K."/>
            <person name="Johnson R."/>
            <person name="Linton L."/>
            <person name="McEwan P."/>
            <person name="McKernan K."/>
            <person name="Talamas J."/>
            <person name="Tirrell A."/>
            <person name="Ye W."/>
            <person name="Zimmer A."/>
            <person name="Barber R.D."/>
            <person name="Cann I."/>
            <person name="Graham D.E."/>
            <person name="Grahame D.A."/>
            <person name="Guss A."/>
            <person name="Hedderich R."/>
            <person name="Ingram-Smith C."/>
            <person name="Kuettner C.H."/>
            <person name="Krzycki J.A."/>
            <person name="Leigh J.A."/>
            <person name="Li W."/>
            <person name="Liu J."/>
            <person name="Mukhopadhyay B."/>
            <person name="Reeve J.N."/>
            <person name="Smith K."/>
            <person name="Springer T.A."/>
            <person name="Umayam L.A."/>
            <person name="White O."/>
            <person name="White R.H."/>
            <person name="de Macario E.C."/>
            <person name="Ferry J.G."/>
            <person name="Jarrell K.F."/>
            <person name="Jing H."/>
            <person name="Macario A.J.L."/>
            <person name="Paulsen I."/>
            <person name="Pritchett M."/>
            <person name="Sowers K.R."/>
            <person name="Swanson R.V."/>
            <person name="Zinder S.H."/>
            <person name="Lander E."/>
            <person name="Metcalf W.W."/>
            <person name="Birren B."/>
        </authorList>
    </citation>
    <scope>NUCLEOTIDE SEQUENCE [LARGE SCALE GENOMIC DNA]</scope>
    <source>
        <strain evidence="3">ATCC 35395 / DSM 2834 / JCM 12185 / C2A</strain>
    </source>
</reference>
<name>Q8TNI9_METAC</name>
<evidence type="ECO:0000256" key="1">
    <source>
        <dbReference type="SAM" id="Phobius"/>
    </source>
</evidence>
<keyword evidence="3" id="KW-1185">Reference proteome</keyword>
<dbReference type="Proteomes" id="UP000002487">
    <property type="component" value="Chromosome"/>
</dbReference>
<feature type="transmembrane region" description="Helical" evidence="1">
    <location>
        <begin position="12"/>
        <end position="37"/>
    </location>
</feature>
<keyword evidence="1" id="KW-0812">Transmembrane</keyword>